<accession>A0ABD2C1X1</accession>
<evidence type="ECO:0000313" key="2">
    <source>
        <dbReference type="Proteomes" id="UP001607302"/>
    </source>
</evidence>
<gene>
    <name evidence="1" type="ORF">V1478_001592</name>
</gene>
<evidence type="ECO:0000313" key="1">
    <source>
        <dbReference type="EMBL" id="KAL2739026.1"/>
    </source>
</evidence>
<dbReference type="Proteomes" id="UP001607302">
    <property type="component" value="Unassembled WGS sequence"/>
</dbReference>
<protein>
    <submittedName>
        <fullName evidence="1">Uncharacterized protein</fullName>
    </submittedName>
</protein>
<dbReference type="EMBL" id="JAUDFV010000025">
    <property type="protein sequence ID" value="KAL2739026.1"/>
    <property type="molecule type" value="Genomic_DNA"/>
</dbReference>
<comment type="caution">
    <text evidence="1">The sequence shown here is derived from an EMBL/GenBank/DDBJ whole genome shotgun (WGS) entry which is preliminary data.</text>
</comment>
<keyword evidence="2" id="KW-1185">Reference proteome</keyword>
<reference evidence="1 2" key="1">
    <citation type="journal article" date="2024" name="Ann. Entomol. Soc. Am.">
        <title>Genomic analyses of the southern and eastern yellowjacket wasps (Hymenoptera: Vespidae) reveal evolutionary signatures of social life.</title>
        <authorList>
            <person name="Catto M.A."/>
            <person name="Caine P.B."/>
            <person name="Orr S.E."/>
            <person name="Hunt B.G."/>
            <person name="Goodisman M.A.D."/>
        </authorList>
    </citation>
    <scope>NUCLEOTIDE SEQUENCE [LARGE SCALE GENOMIC DNA]</scope>
    <source>
        <strain evidence="1">233</strain>
        <tissue evidence="1">Head and thorax</tissue>
    </source>
</reference>
<proteinExistence type="predicted"/>
<name>A0ABD2C1X1_VESSQ</name>
<organism evidence="1 2">
    <name type="scientific">Vespula squamosa</name>
    <name type="common">Southern yellow jacket</name>
    <name type="synonym">Wasp</name>
    <dbReference type="NCBI Taxonomy" id="30214"/>
    <lineage>
        <taxon>Eukaryota</taxon>
        <taxon>Metazoa</taxon>
        <taxon>Ecdysozoa</taxon>
        <taxon>Arthropoda</taxon>
        <taxon>Hexapoda</taxon>
        <taxon>Insecta</taxon>
        <taxon>Pterygota</taxon>
        <taxon>Neoptera</taxon>
        <taxon>Endopterygota</taxon>
        <taxon>Hymenoptera</taxon>
        <taxon>Apocrita</taxon>
        <taxon>Aculeata</taxon>
        <taxon>Vespoidea</taxon>
        <taxon>Vespidae</taxon>
        <taxon>Vespinae</taxon>
        <taxon>Vespula</taxon>
    </lineage>
</organism>
<dbReference type="AlphaFoldDB" id="A0ABD2C1X1"/>
<sequence>MFNKRLYINTPLLNHERPKPLLNIVKAAIMRSSTEREFWKREKAIDSKTAINVAQNLPDADSRCVYFTCKYYSMTRDRKHSESLKYL</sequence>